<dbReference type="InterPro" id="IPR001173">
    <property type="entry name" value="Glyco_trans_2-like"/>
</dbReference>
<dbReference type="Pfam" id="PF00535">
    <property type="entry name" value="Glycos_transf_2"/>
    <property type="match status" value="1"/>
</dbReference>
<evidence type="ECO:0000313" key="5">
    <source>
        <dbReference type="EMBL" id="CAB4530786.1"/>
    </source>
</evidence>
<dbReference type="SUPFAM" id="SSF53448">
    <property type="entry name" value="Nucleotide-diphospho-sugar transferases"/>
    <property type="match status" value="1"/>
</dbReference>
<protein>
    <submittedName>
        <fullName evidence="5">Unannotated protein</fullName>
    </submittedName>
</protein>
<sequence length="400" mass="45480">MFRNPEVHEASPSRLERLREKLSGGRSRKAALEAKPEPRIVALIPAHNEADVIATCLDSFFAQSMMPDLIVVIADNCTDNTAEIARSYGSPVVVMETVDNKARKVGALSQGWIRYGQDAEFILGVDADSRLEPLCAEQLFTELSANASAGGIMARYTFDQSTASGFIQSYLLRQQRMEFTGWTLDLLRRDGETYVLGGQATLFRGDAMRQVAKENRREAPWSTQTQVEDMELTWRLSDLDWETLCSPDSRAYIGPMYSVKALWAQRRKWDAGIIHLLRLNGFKKHTAEPWKLQAKMLLDATIRILFVVLLTLALQRGSWVWYWIWAIPPLFGMVLNYRVAMKMPDRTTKDVISAVLLVPGEIYLWFSIAIWLISWFDVIFGIRRDGWSAQYRAEGKGSIE</sequence>
<keyword evidence="3" id="KW-1133">Transmembrane helix</keyword>
<evidence type="ECO:0000256" key="2">
    <source>
        <dbReference type="ARBA" id="ARBA00022679"/>
    </source>
</evidence>
<keyword evidence="3" id="KW-0472">Membrane</keyword>
<dbReference type="AlphaFoldDB" id="A0A6J6AWK7"/>
<keyword evidence="3" id="KW-0812">Transmembrane</keyword>
<proteinExistence type="predicted"/>
<organism evidence="5">
    <name type="scientific">freshwater metagenome</name>
    <dbReference type="NCBI Taxonomy" id="449393"/>
    <lineage>
        <taxon>unclassified sequences</taxon>
        <taxon>metagenomes</taxon>
        <taxon>ecological metagenomes</taxon>
    </lineage>
</organism>
<evidence type="ECO:0000313" key="6">
    <source>
        <dbReference type="EMBL" id="CAB4748474.1"/>
    </source>
</evidence>
<feature type="domain" description="Glycosyltransferase 2-like" evidence="4">
    <location>
        <begin position="43"/>
        <end position="183"/>
    </location>
</feature>
<keyword evidence="1" id="KW-0328">Glycosyltransferase</keyword>
<feature type="transmembrane region" description="Helical" evidence="3">
    <location>
        <begin position="351"/>
        <end position="373"/>
    </location>
</feature>
<name>A0A6J6AWK7_9ZZZZ</name>
<dbReference type="PANTHER" id="PTHR43630:SF1">
    <property type="entry name" value="POLY-BETA-1,6-N-ACETYL-D-GLUCOSAMINE SYNTHASE"/>
    <property type="match status" value="1"/>
</dbReference>
<dbReference type="GO" id="GO:0016757">
    <property type="term" value="F:glycosyltransferase activity"/>
    <property type="evidence" value="ECO:0007669"/>
    <property type="project" value="UniProtKB-KW"/>
</dbReference>
<dbReference type="PANTHER" id="PTHR43630">
    <property type="entry name" value="POLY-BETA-1,6-N-ACETYL-D-GLUCOSAMINE SYNTHASE"/>
    <property type="match status" value="1"/>
</dbReference>
<gene>
    <name evidence="5" type="ORF">UFOPK1358_00313</name>
    <name evidence="6" type="ORF">UFOPK2766_01503</name>
</gene>
<dbReference type="EMBL" id="CAEZSF010000016">
    <property type="protein sequence ID" value="CAB4530786.1"/>
    <property type="molecule type" value="Genomic_DNA"/>
</dbReference>
<accession>A0A6J6AWK7</accession>
<dbReference type="CDD" id="cd06423">
    <property type="entry name" value="CESA_like"/>
    <property type="match status" value="1"/>
</dbReference>
<feature type="transmembrane region" description="Helical" evidence="3">
    <location>
        <begin position="320"/>
        <end position="339"/>
    </location>
</feature>
<reference evidence="5" key="1">
    <citation type="submission" date="2020-05" db="EMBL/GenBank/DDBJ databases">
        <authorList>
            <person name="Chiriac C."/>
            <person name="Salcher M."/>
            <person name="Ghai R."/>
            <person name="Kavagutti S V."/>
        </authorList>
    </citation>
    <scope>NUCLEOTIDE SEQUENCE</scope>
</reference>
<evidence type="ECO:0000256" key="1">
    <source>
        <dbReference type="ARBA" id="ARBA00022676"/>
    </source>
</evidence>
<evidence type="ECO:0000256" key="3">
    <source>
        <dbReference type="SAM" id="Phobius"/>
    </source>
</evidence>
<dbReference type="EMBL" id="CAEZYU010000072">
    <property type="protein sequence ID" value="CAB4748474.1"/>
    <property type="molecule type" value="Genomic_DNA"/>
</dbReference>
<evidence type="ECO:0000259" key="4">
    <source>
        <dbReference type="Pfam" id="PF00535"/>
    </source>
</evidence>
<dbReference type="Gene3D" id="3.90.550.10">
    <property type="entry name" value="Spore Coat Polysaccharide Biosynthesis Protein SpsA, Chain A"/>
    <property type="match status" value="1"/>
</dbReference>
<keyword evidence="2" id="KW-0808">Transferase</keyword>
<dbReference type="InterPro" id="IPR029044">
    <property type="entry name" value="Nucleotide-diphossugar_trans"/>
</dbReference>